<proteinExistence type="predicted"/>
<evidence type="ECO:0000256" key="1">
    <source>
        <dbReference type="SAM" id="MobiDB-lite"/>
    </source>
</evidence>
<feature type="compositionally biased region" description="Pro residues" evidence="1">
    <location>
        <begin position="174"/>
        <end position="183"/>
    </location>
</feature>
<sequence length="203" mass="22930">MTGQIPDAVIYEDRSYALAGQDGEGLFSPSALGLRPVPMSTACWRGHVCEYTVLGGELVLTGLEMRVEGEPPTVFGLAPVHREGARGPRYQGLREPMRFTGRLVLGRELLSEWYVHMGFQSAWKYEEVRELVFDDGRLTEAHDRSEDAARRRRAEADAHRRRSREAGDQDRARPGPPLPPPLPAQQDPTHAWIEKSFRRDIDL</sequence>
<dbReference type="EMBL" id="QURH01000313">
    <property type="protein sequence ID" value="RFU40021.1"/>
    <property type="molecule type" value="Genomic_DNA"/>
</dbReference>
<feature type="region of interest" description="Disordered" evidence="1">
    <location>
        <begin position="143"/>
        <end position="203"/>
    </location>
</feature>
<dbReference type="Proteomes" id="UP000261811">
    <property type="component" value="Unassembled WGS sequence"/>
</dbReference>
<dbReference type="AlphaFoldDB" id="A0A372JJ30"/>
<evidence type="ECO:0000313" key="3">
    <source>
        <dbReference type="Proteomes" id="UP000261811"/>
    </source>
</evidence>
<reference evidence="2 3" key="1">
    <citation type="submission" date="2018-08" db="EMBL/GenBank/DDBJ databases">
        <title>Actinomadura jelena sp. nov., a novel Actinomycete isolated from soil in Chad.</title>
        <authorList>
            <person name="Shi L."/>
        </authorList>
    </citation>
    <scope>NUCLEOTIDE SEQUENCE [LARGE SCALE GENOMIC DNA]</scope>
    <source>
        <strain evidence="2 3">NEAU-G17</strain>
    </source>
</reference>
<organism evidence="2 3">
    <name type="scientific">Actinomadura logoneensis</name>
    <dbReference type="NCBI Taxonomy" id="2293572"/>
    <lineage>
        <taxon>Bacteria</taxon>
        <taxon>Bacillati</taxon>
        <taxon>Actinomycetota</taxon>
        <taxon>Actinomycetes</taxon>
        <taxon>Streptosporangiales</taxon>
        <taxon>Thermomonosporaceae</taxon>
        <taxon>Actinomadura</taxon>
    </lineage>
</organism>
<gene>
    <name evidence="2" type="ORF">DZF91_19385</name>
</gene>
<feature type="compositionally biased region" description="Basic and acidic residues" evidence="1">
    <location>
        <begin position="143"/>
        <end position="173"/>
    </location>
</feature>
<protein>
    <submittedName>
        <fullName evidence="2">Uncharacterized protein</fullName>
    </submittedName>
</protein>
<evidence type="ECO:0000313" key="2">
    <source>
        <dbReference type="EMBL" id="RFU40021.1"/>
    </source>
</evidence>
<feature type="compositionally biased region" description="Basic and acidic residues" evidence="1">
    <location>
        <begin position="192"/>
        <end position="203"/>
    </location>
</feature>
<keyword evidence="3" id="KW-1185">Reference proteome</keyword>
<name>A0A372JJ30_9ACTN</name>
<comment type="caution">
    <text evidence="2">The sequence shown here is derived from an EMBL/GenBank/DDBJ whole genome shotgun (WGS) entry which is preliminary data.</text>
</comment>
<accession>A0A372JJ30</accession>